<protein>
    <recommendedName>
        <fullName evidence="10">Trafficking regulator of GLUT4 (SLC2A4) 1</fullName>
    </recommendedName>
</protein>
<dbReference type="InterPro" id="IPR007593">
    <property type="entry name" value="CD225/Dispanin_fam"/>
</dbReference>
<organism evidence="8 9">
    <name type="scientific">Felis catus</name>
    <name type="common">Cat</name>
    <name type="synonym">Felis silvestris catus</name>
    <dbReference type="NCBI Taxonomy" id="9685"/>
    <lineage>
        <taxon>Eukaryota</taxon>
        <taxon>Metazoa</taxon>
        <taxon>Chordata</taxon>
        <taxon>Craniata</taxon>
        <taxon>Vertebrata</taxon>
        <taxon>Euteleostomi</taxon>
        <taxon>Mammalia</taxon>
        <taxon>Eutheria</taxon>
        <taxon>Laurasiatheria</taxon>
        <taxon>Carnivora</taxon>
        <taxon>Feliformia</taxon>
        <taxon>Felidae</taxon>
        <taxon>Felinae</taxon>
        <taxon>Felis</taxon>
    </lineage>
</organism>
<dbReference type="PANTHER" id="PTHR14948">
    <property type="entry name" value="NG5"/>
    <property type="match status" value="1"/>
</dbReference>
<feature type="transmembrane region" description="Helical" evidence="7">
    <location>
        <begin position="104"/>
        <end position="128"/>
    </location>
</feature>
<keyword evidence="3 7" id="KW-0812">Transmembrane</keyword>
<keyword evidence="5 7" id="KW-0472">Membrane</keyword>
<evidence type="ECO:0000313" key="8">
    <source>
        <dbReference type="Ensembl" id="ENSFCTP00005048119.1"/>
    </source>
</evidence>
<evidence type="ECO:0000313" key="9">
    <source>
        <dbReference type="Proteomes" id="UP000823872"/>
    </source>
</evidence>
<comment type="subcellular location">
    <subcellularLocation>
        <location evidence="1">Membrane</location>
    </subcellularLocation>
</comment>
<dbReference type="Pfam" id="PF04505">
    <property type="entry name" value="CD225"/>
    <property type="match status" value="1"/>
</dbReference>
<feature type="compositionally biased region" description="Basic and acidic residues" evidence="6">
    <location>
        <begin position="217"/>
        <end position="229"/>
    </location>
</feature>
<comment type="similarity">
    <text evidence="2">Belongs to the CD225/Dispanin family.</text>
</comment>
<evidence type="ECO:0000256" key="2">
    <source>
        <dbReference type="ARBA" id="ARBA00006843"/>
    </source>
</evidence>
<feature type="region of interest" description="Disordered" evidence="6">
    <location>
        <begin position="258"/>
        <end position="277"/>
    </location>
</feature>
<evidence type="ECO:0000256" key="7">
    <source>
        <dbReference type="SAM" id="Phobius"/>
    </source>
</evidence>
<evidence type="ECO:0008006" key="10">
    <source>
        <dbReference type="Google" id="ProtNLM"/>
    </source>
</evidence>
<evidence type="ECO:0000256" key="6">
    <source>
        <dbReference type="SAM" id="MobiDB-lite"/>
    </source>
</evidence>
<evidence type="ECO:0000256" key="5">
    <source>
        <dbReference type="ARBA" id="ARBA00023136"/>
    </source>
</evidence>
<feature type="transmembrane region" description="Helical" evidence="7">
    <location>
        <begin position="148"/>
        <end position="170"/>
    </location>
</feature>
<gene>
    <name evidence="8" type="primary">TRARG1</name>
</gene>
<dbReference type="Proteomes" id="UP000823872">
    <property type="component" value="Chromosome E1"/>
</dbReference>
<accession>A0ABI7ZN19</accession>
<feature type="region of interest" description="Disordered" evidence="6">
    <location>
        <begin position="1"/>
        <end position="41"/>
    </location>
</feature>
<dbReference type="Ensembl" id="ENSFCTT00005066784.1">
    <property type="protein sequence ID" value="ENSFCTP00005048119.1"/>
    <property type="gene ID" value="ENSFCTG00005023388.1"/>
</dbReference>
<reference evidence="8 9" key="1">
    <citation type="submission" date="2021-02" db="EMBL/GenBank/DDBJ databases">
        <title>Safari Cat Assemblies.</title>
        <authorList>
            <person name="Bredemeyer K.R."/>
            <person name="Murphy W.J."/>
        </authorList>
    </citation>
    <scope>NUCLEOTIDE SEQUENCE [LARGE SCALE GENOMIC DNA]</scope>
</reference>
<evidence type="ECO:0000256" key="1">
    <source>
        <dbReference type="ARBA" id="ARBA00004370"/>
    </source>
</evidence>
<dbReference type="GeneTree" id="ENSGT00940000160337"/>
<name>A0ABI7ZN19_FELCA</name>
<evidence type="ECO:0000256" key="3">
    <source>
        <dbReference type="ARBA" id="ARBA00022692"/>
    </source>
</evidence>
<evidence type="ECO:0000256" key="4">
    <source>
        <dbReference type="ARBA" id="ARBA00022989"/>
    </source>
</evidence>
<feature type="region of interest" description="Disordered" evidence="6">
    <location>
        <begin position="184"/>
        <end position="232"/>
    </location>
</feature>
<reference evidence="8" key="2">
    <citation type="submission" date="2025-08" db="UniProtKB">
        <authorList>
            <consortium name="Ensembl"/>
        </authorList>
    </citation>
    <scope>IDENTIFICATION</scope>
    <source>
        <strain evidence="8">breed Abyssinian</strain>
    </source>
</reference>
<keyword evidence="9" id="KW-1185">Reference proteome</keyword>
<dbReference type="PANTHER" id="PTHR14948:SF1">
    <property type="entry name" value="TRAFFICKING REGULATOR OF GLUT4 1"/>
    <property type="match status" value="1"/>
</dbReference>
<reference evidence="8" key="3">
    <citation type="submission" date="2025-09" db="UniProtKB">
        <authorList>
            <consortium name="Ensembl"/>
        </authorList>
    </citation>
    <scope>IDENTIFICATION</scope>
    <source>
        <strain evidence="8">breed Abyssinian</strain>
    </source>
</reference>
<proteinExistence type="inferred from homology"/>
<dbReference type="InterPro" id="IPR051423">
    <property type="entry name" value="CD225/Dispanin"/>
</dbReference>
<feature type="compositionally biased region" description="Basic and acidic residues" evidence="6">
    <location>
        <begin position="25"/>
        <end position="41"/>
    </location>
</feature>
<sequence>MANPVQPQFPPAREPGTASPTDLPEMEKLLTKVEGKNDKPLKLSKSLSGALDLEQNGHGLPFKVVSEGHQEATLPWSPSRASSRRASSVVTASSAQDQEVPRDYLILAITSCFCPVWPLNLIPLIFSIMSRSSVQQGDLDGARRLGRLARLLSITFIIMGIIIIIVAVTVNFAGEAQPHGAEGASLLGVRTTEGRSPAPRGGGGGNGVRAYKGHRPILSEKRPRPRECPAEWDWLPTSLMPGSLGKAVERAQVWEPEVAGSSLGSEGPRSWASVVPG</sequence>
<keyword evidence="4 7" id="KW-1133">Transmembrane helix</keyword>